<keyword evidence="1" id="KW-0812">Transmembrane</keyword>
<evidence type="ECO:0000256" key="1">
    <source>
        <dbReference type="SAM" id="Phobius"/>
    </source>
</evidence>
<dbReference type="STRING" id="483216.BACEGG_02976"/>
<protein>
    <recommendedName>
        <fullName evidence="8">SoxR reducing system RseC family protein</fullName>
    </recommendedName>
</protein>
<keyword evidence="1" id="KW-0472">Membrane</keyword>
<organism evidence="4 5">
    <name type="scientific">Bacteroides eggerthii</name>
    <dbReference type="NCBI Taxonomy" id="28111"/>
    <lineage>
        <taxon>Bacteria</taxon>
        <taxon>Pseudomonadati</taxon>
        <taxon>Bacteroidota</taxon>
        <taxon>Bacteroidia</taxon>
        <taxon>Bacteroidales</taxon>
        <taxon>Bacteroidaceae</taxon>
        <taxon>Bacteroides</taxon>
    </lineage>
</organism>
<dbReference type="OrthoDB" id="1041713at2"/>
<proteinExistence type="predicted"/>
<dbReference type="Proteomes" id="UP000335496">
    <property type="component" value="Unassembled WGS sequence"/>
</dbReference>
<reference evidence="3 6" key="3">
    <citation type="journal article" date="2019" name="Science, e1252229">
        <title>Invertible promoters mediate bacterial phase variation, antibiotic resistance, and host adaptation in the gut.</title>
        <authorList>
            <person name="Jiang X."/>
            <person name="Hall A.B."/>
            <person name="Arthur T.D."/>
            <person name="Plichta D.R."/>
            <person name="Covington C.T."/>
            <person name="Poyet M."/>
            <person name="Crothers J."/>
            <person name="Moses P.L."/>
            <person name="Tolonen A.C."/>
            <person name="Vlamakis H."/>
            <person name="Alm E.J."/>
            <person name="Xavier R.J."/>
        </authorList>
    </citation>
    <scope>NUCLEOTIDE SEQUENCE [LARGE SCALE GENOMIC DNA]</scope>
    <source>
        <strain evidence="3">Bj_0095</strain>
        <strain evidence="6">bj_0095</strain>
    </source>
</reference>
<dbReference type="GeneID" id="93069061"/>
<evidence type="ECO:0000313" key="5">
    <source>
        <dbReference type="Proteomes" id="UP000254424"/>
    </source>
</evidence>
<feature type="transmembrane region" description="Helical" evidence="1">
    <location>
        <begin position="111"/>
        <end position="129"/>
    </location>
</feature>
<evidence type="ECO:0000313" key="7">
    <source>
        <dbReference type="Proteomes" id="UP000335496"/>
    </source>
</evidence>
<keyword evidence="1" id="KW-1133">Transmembrane helix</keyword>
<reference evidence="2 7" key="2">
    <citation type="journal article" date="2019" name="Nat. Med.">
        <title>A library of human gut bacterial isolates paired with longitudinal multiomics data enables mechanistic microbiome research.</title>
        <authorList>
            <person name="Poyet M."/>
            <person name="Groussin M."/>
            <person name="Gibbons S.M."/>
            <person name="Avila-Pacheco J."/>
            <person name="Jiang X."/>
            <person name="Kearney S.M."/>
            <person name="Perrotta A.R."/>
            <person name="Berdy B."/>
            <person name="Zhao S."/>
            <person name="Lieberman T.D."/>
            <person name="Swanson P.K."/>
            <person name="Smith M."/>
            <person name="Roesemann S."/>
            <person name="Alexander J.E."/>
            <person name="Rich S.A."/>
            <person name="Livny J."/>
            <person name="Vlamakis H."/>
            <person name="Clish C."/>
            <person name="Bullock K."/>
            <person name="Deik A."/>
            <person name="Scott J."/>
            <person name="Pierce K.A."/>
            <person name="Xavier R.J."/>
            <person name="Alm E.J."/>
        </authorList>
    </citation>
    <scope>NUCLEOTIDE SEQUENCE [LARGE SCALE GENOMIC DNA]</scope>
    <source>
        <strain evidence="2 7">BIOML-A1</strain>
    </source>
</reference>
<evidence type="ECO:0000313" key="3">
    <source>
        <dbReference type="EMBL" id="RYT77182.1"/>
    </source>
</evidence>
<evidence type="ECO:0000313" key="4">
    <source>
        <dbReference type="EMBL" id="SUV42917.1"/>
    </source>
</evidence>
<dbReference type="EMBL" id="VVZX01000004">
    <property type="protein sequence ID" value="KAA5275847.1"/>
    <property type="molecule type" value="Genomic_DNA"/>
</dbReference>
<sequence length="259" mass="30695">MEVSAKERQRAEHLLQSQRIQLHQIESFSFMKRYRRDPHENIAGGKDRYGPGIFVFHLKEKQDRILHMPPFKHPSSLVRFLVSQGIPFANYSPCNRSESTLPAETYQRPSLYMFWFFILFLTFLILGYYSISGDAWWGFIPAILSFGLSLFFICMLMTRFCYLTLDNDALTVHSVGRTIRYPYTDLRKVNFDFAREQTFTHIMELLDKDYRYRLFYIGRVSRKRLNEIAERLQQAGVDATCSLNDNKRFYQDKRGNGEL</sequence>
<dbReference type="Proteomes" id="UP000254424">
    <property type="component" value="Unassembled WGS sequence"/>
</dbReference>
<reference evidence="4 5" key="1">
    <citation type="submission" date="2018-06" db="EMBL/GenBank/DDBJ databases">
        <authorList>
            <consortium name="Pathogen Informatics"/>
            <person name="Doyle S."/>
        </authorList>
    </citation>
    <scope>NUCLEOTIDE SEQUENCE [LARGE SCALE GENOMIC DNA]</scope>
    <source>
        <strain evidence="4 5">NCTC11155</strain>
    </source>
</reference>
<dbReference type="EMBL" id="UFSX01000002">
    <property type="protein sequence ID" value="SUV42917.1"/>
    <property type="molecule type" value="Genomic_DNA"/>
</dbReference>
<feature type="transmembrane region" description="Helical" evidence="1">
    <location>
        <begin position="135"/>
        <end position="157"/>
    </location>
</feature>
<evidence type="ECO:0000313" key="2">
    <source>
        <dbReference type="EMBL" id="KAA5275847.1"/>
    </source>
</evidence>
<name>A0A380Z7B7_9BACE</name>
<dbReference type="Proteomes" id="UP000291917">
    <property type="component" value="Unassembled WGS sequence"/>
</dbReference>
<accession>A0A380Z7B7</accession>
<dbReference type="AlphaFoldDB" id="A0A380Z7B7"/>
<evidence type="ECO:0000313" key="6">
    <source>
        <dbReference type="Proteomes" id="UP000291917"/>
    </source>
</evidence>
<dbReference type="RefSeq" id="WP_004291298.1">
    <property type="nucleotide sequence ID" value="NZ_CABKNQ010000017.1"/>
</dbReference>
<gene>
    <name evidence="3" type="ORF">EAJ03_03925</name>
    <name evidence="2" type="ORF">F2Z23_03920</name>
    <name evidence="4" type="ORF">NCTC11155_02302</name>
</gene>
<evidence type="ECO:0008006" key="8">
    <source>
        <dbReference type="Google" id="ProtNLM"/>
    </source>
</evidence>
<keyword evidence="7" id="KW-1185">Reference proteome</keyword>
<dbReference type="EMBL" id="RCXL01000004">
    <property type="protein sequence ID" value="RYT77182.1"/>
    <property type="molecule type" value="Genomic_DNA"/>
</dbReference>